<gene>
    <name evidence="1" type="primary">WBGene00281173</name>
</gene>
<accession>A0A8R1YXE3</accession>
<dbReference type="EnsemblMetazoa" id="PPA42804.1">
    <property type="protein sequence ID" value="PPA42804.1"/>
    <property type="gene ID" value="WBGene00281173"/>
</dbReference>
<protein>
    <submittedName>
        <fullName evidence="1">Uncharacterized protein</fullName>
    </submittedName>
</protein>
<evidence type="ECO:0000313" key="1">
    <source>
        <dbReference type="EnsemblMetazoa" id="PPA42804.1"/>
    </source>
</evidence>
<keyword evidence="2" id="KW-1185">Reference proteome</keyword>
<name>A0A2A6BHH7_PRIPA</name>
<organism evidence="1 2">
    <name type="scientific">Pristionchus pacificus</name>
    <name type="common">Parasitic nematode worm</name>
    <dbReference type="NCBI Taxonomy" id="54126"/>
    <lineage>
        <taxon>Eukaryota</taxon>
        <taxon>Metazoa</taxon>
        <taxon>Ecdysozoa</taxon>
        <taxon>Nematoda</taxon>
        <taxon>Chromadorea</taxon>
        <taxon>Rhabditida</taxon>
        <taxon>Rhabditina</taxon>
        <taxon>Diplogasteromorpha</taxon>
        <taxon>Diplogasteroidea</taxon>
        <taxon>Neodiplogasteridae</taxon>
        <taxon>Pristionchus</taxon>
    </lineage>
</organism>
<sequence>MTKNRFRRDVIWSQRCFGGRNEYAYRHQHPREPQIAKFQRVDTFDLCQTHSDLFDSIANGRRSANAIDNLAL</sequence>
<reference evidence="1" key="2">
    <citation type="submission" date="2022-06" db="UniProtKB">
        <authorList>
            <consortium name="EnsemblMetazoa"/>
        </authorList>
    </citation>
    <scope>IDENTIFICATION</scope>
    <source>
        <strain evidence="1">PS312</strain>
    </source>
</reference>
<dbReference type="AlphaFoldDB" id="A0A2A6BHH7"/>
<proteinExistence type="predicted"/>
<reference evidence="2" key="1">
    <citation type="journal article" date="2008" name="Nat. Genet.">
        <title>The Pristionchus pacificus genome provides a unique perspective on nematode lifestyle and parasitism.</title>
        <authorList>
            <person name="Dieterich C."/>
            <person name="Clifton S.W."/>
            <person name="Schuster L.N."/>
            <person name="Chinwalla A."/>
            <person name="Delehaunty K."/>
            <person name="Dinkelacker I."/>
            <person name="Fulton L."/>
            <person name="Fulton R."/>
            <person name="Godfrey J."/>
            <person name="Minx P."/>
            <person name="Mitreva M."/>
            <person name="Roeseler W."/>
            <person name="Tian H."/>
            <person name="Witte H."/>
            <person name="Yang S.P."/>
            <person name="Wilson R.K."/>
            <person name="Sommer R.J."/>
        </authorList>
    </citation>
    <scope>NUCLEOTIDE SEQUENCE [LARGE SCALE GENOMIC DNA]</scope>
    <source>
        <strain evidence="2">PS312</strain>
    </source>
</reference>
<accession>A0A2A6BHH7</accession>
<dbReference type="Proteomes" id="UP000005239">
    <property type="component" value="Unassembled WGS sequence"/>
</dbReference>
<evidence type="ECO:0000313" key="2">
    <source>
        <dbReference type="Proteomes" id="UP000005239"/>
    </source>
</evidence>